<dbReference type="Pfam" id="PF07811">
    <property type="entry name" value="TadE"/>
    <property type="match status" value="1"/>
</dbReference>
<evidence type="ECO:0000259" key="3">
    <source>
        <dbReference type="Pfam" id="PF07811"/>
    </source>
</evidence>
<comment type="caution">
    <text evidence="4">The sequence shown here is derived from an EMBL/GenBank/DDBJ whole genome shotgun (WGS) entry which is preliminary data.</text>
</comment>
<feature type="transmembrane region" description="Helical" evidence="2">
    <location>
        <begin position="32"/>
        <end position="56"/>
    </location>
</feature>
<keyword evidence="2" id="KW-1133">Transmembrane helix</keyword>
<accession>A0ABP7J088</accession>
<proteinExistence type="predicted"/>
<sequence length="160" mass="16828">MAAAVPKPDPASAIKVRRGRGRRKRDDRGASVIELALIMPVVLVVILLIVQFTLVFHSRQVADAAAREGARIARAAGTGSDGWQGAAETRARNIVKAVGPKMLQAVAVQAWEKGDQRGVTVEGDAVAVVPLLPGMSFRITSTFGGPIECFRPDNGSGGCE</sequence>
<keyword evidence="2" id="KW-0472">Membrane</keyword>
<name>A0ABP7J088_9ACTN</name>
<evidence type="ECO:0000256" key="1">
    <source>
        <dbReference type="SAM" id="MobiDB-lite"/>
    </source>
</evidence>
<dbReference type="InterPro" id="IPR012495">
    <property type="entry name" value="TadE-like_dom"/>
</dbReference>
<protein>
    <recommendedName>
        <fullName evidence="3">TadE-like domain-containing protein</fullName>
    </recommendedName>
</protein>
<feature type="region of interest" description="Disordered" evidence="1">
    <location>
        <begin position="1"/>
        <end position="22"/>
    </location>
</feature>
<evidence type="ECO:0000256" key="2">
    <source>
        <dbReference type="SAM" id="Phobius"/>
    </source>
</evidence>
<keyword evidence="2" id="KW-0812">Transmembrane</keyword>
<organism evidence="4 5">
    <name type="scientific">Sphaerisporangium flaviroseum</name>
    <dbReference type="NCBI Taxonomy" id="509199"/>
    <lineage>
        <taxon>Bacteria</taxon>
        <taxon>Bacillati</taxon>
        <taxon>Actinomycetota</taxon>
        <taxon>Actinomycetes</taxon>
        <taxon>Streptosporangiales</taxon>
        <taxon>Streptosporangiaceae</taxon>
        <taxon>Sphaerisporangium</taxon>
    </lineage>
</organism>
<dbReference type="Proteomes" id="UP001500888">
    <property type="component" value="Unassembled WGS sequence"/>
</dbReference>
<evidence type="ECO:0000313" key="5">
    <source>
        <dbReference type="Proteomes" id="UP001500888"/>
    </source>
</evidence>
<gene>
    <name evidence="4" type="ORF">GCM10022226_60460</name>
</gene>
<reference evidence="5" key="1">
    <citation type="journal article" date="2019" name="Int. J. Syst. Evol. Microbiol.">
        <title>The Global Catalogue of Microorganisms (GCM) 10K type strain sequencing project: providing services to taxonomists for standard genome sequencing and annotation.</title>
        <authorList>
            <consortium name="The Broad Institute Genomics Platform"/>
            <consortium name="The Broad Institute Genome Sequencing Center for Infectious Disease"/>
            <person name="Wu L."/>
            <person name="Ma J."/>
        </authorList>
    </citation>
    <scope>NUCLEOTIDE SEQUENCE [LARGE SCALE GENOMIC DNA]</scope>
    <source>
        <strain evidence="5">JCM 16908</strain>
    </source>
</reference>
<feature type="domain" description="TadE-like" evidence="3">
    <location>
        <begin position="29"/>
        <end position="71"/>
    </location>
</feature>
<evidence type="ECO:0000313" key="4">
    <source>
        <dbReference type="EMBL" id="GAA3831314.1"/>
    </source>
</evidence>
<keyword evidence="5" id="KW-1185">Reference proteome</keyword>
<dbReference type="EMBL" id="BAAAZR010000028">
    <property type="protein sequence ID" value="GAA3831314.1"/>
    <property type="molecule type" value="Genomic_DNA"/>
</dbReference>